<name>A0A4R1BDZ1_9ACTN</name>
<keyword evidence="4" id="KW-0687">Ribonucleoprotein</keyword>
<sequence>MLIVIPELDEEQVENTLSRARTVIERTGGEVKNVNQWGKRKLAYEIEHRTEGFYAVMEFTAGERTLPELKRILRVSDDVLRHMIVRLPEGYARTGGEEEATEPVAAE</sequence>
<evidence type="ECO:0000256" key="2">
    <source>
        <dbReference type="ARBA" id="ARBA00035104"/>
    </source>
</evidence>
<evidence type="ECO:0000256" key="1">
    <source>
        <dbReference type="ARBA" id="ARBA00009512"/>
    </source>
</evidence>
<dbReference type="InterPro" id="IPR020814">
    <property type="entry name" value="Ribosomal_S6_plastid/chlpt"/>
</dbReference>
<dbReference type="GO" id="GO:0006412">
    <property type="term" value="P:translation"/>
    <property type="evidence" value="ECO:0007669"/>
    <property type="project" value="UniProtKB-UniRule"/>
</dbReference>
<dbReference type="NCBIfam" id="TIGR00166">
    <property type="entry name" value="S6"/>
    <property type="match status" value="1"/>
</dbReference>
<dbReference type="HAMAP" id="MF_00360">
    <property type="entry name" value="Ribosomal_bS6"/>
    <property type="match status" value="1"/>
</dbReference>
<reference evidence="5 6" key="1">
    <citation type="submission" date="2019-03" db="EMBL/GenBank/DDBJ databases">
        <title>Whole genome sequence of a novel Rubrobacter taiwanensis strain, isolated from Yellowstone National Park.</title>
        <authorList>
            <person name="Freed S."/>
            <person name="Ramaley R.F."/>
            <person name="Kyndt J.A."/>
        </authorList>
    </citation>
    <scope>NUCLEOTIDE SEQUENCE [LARGE SCALE GENOMIC DNA]</scope>
    <source>
        <strain evidence="5 6">Yellowstone</strain>
    </source>
</reference>
<evidence type="ECO:0000256" key="3">
    <source>
        <dbReference type="ARBA" id="ARBA00035294"/>
    </source>
</evidence>
<dbReference type="GO" id="GO:1990904">
    <property type="term" value="C:ribonucleoprotein complex"/>
    <property type="evidence" value="ECO:0007669"/>
    <property type="project" value="UniProtKB-KW"/>
</dbReference>
<keyword evidence="4 5" id="KW-0689">Ribosomal protein</keyword>
<keyword evidence="4" id="KW-0694">RNA-binding</keyword>
<dbReference type="InterPro" id="IPR035980">
    <property type="entry name" value="Ribosomal_bS6_sf"/>
</dbReference>
<dbReference type="GO" id="GO:0005840">
    <property type="term" value="C:ribosome"/>
    <property type="evidence" value="ECO:0007669"/>
    <property type="project" value="UniProtKB-KW"/>
</dbReference>
<dbReference type="PANTHER" id="PTHR21011:SF1">
    <property type="entry name" value="SMALL RIBOSOMAL SUBUNIT PROTEIN BS6M"/>
    <property type="match status" value="1"/>
</dbReference>
<comment type="similarity">
    <text evidence="1 4">Belongs to the bacterial ribosomal protein bS6 family.</text>
</comment>
<dbReference type="GO" id="GO:0005737">
    <property type="term" value="C:cytoplasm"/>
    <property type="evidence" value="ECO:0007669"/>
    <property type="project" value="UniProtKB-ARBA"/>
</dbReference>
<dbReference type="PANTHER" id="PTHR21011">
    <property type="entry name" value="MITOCHONDRIAL 28S RIBOSOMAL PROTEIN S6"/>
    <property type="match status" value="1"/>
</dbReference>
<dbReference type="Proteomes" id="UP000295244">
    <property type="component" value="Unassembled WGS sequence"/>
</dbReference>
<accession>A0A4R1BDZ1</accession>
<keyword evidence="6" id="KW-1185">Reference proteome</keyword>
<organism evidence="5 6">
    <name type="scientific">Rubrobacter taiwanensis</name>
    <dbReference type="NCBI Taxonomy" id="185139"/>
    <lineage>
        <taxon>Bacteria</taxon>
        <taxon>Bacillati</taxon>
        <taxon>Actinomycetota</taxon>
        <taxon>Rubrobacteria</taxon>
        <taxon>Rubrobacterales</taxon>
        <taxon>Rubrobacteraceae</taxon>
        <taxon>Rubrobacter</taxon>
    </lineage>
</organism>
<dbReference type="SUPFAM" id="SSF54995">
    <property type="entry name" value="Ribosomal protein S6"/>
    <property type="match status" value="1"/>
</dbReference>
<evidence type="ECO:0000313" key="6">
    <source>
        <dbReference type="Proteomes" id="UP000295244"/>
    </source>
</evidence>
<dbReference type="AlphaFoldDB" id="A0A4R1BDZ1"/>
<protein>
    <recommendedName>
        <fullName evidence="3 4">Small ribosomal subunit protein bS6</fullName>
    </recommendedName>
</protein>
<evidence type="ECO:0000313" key="5">
    <source>
        <dbReference type="EMBL" id="TCJ15310.1"/>
    </source>
</evidence>
<dbReference type="CDD" id="cd00473">
    <property type="entry name" value="bS6"/>
    <property type="match status" value="1"/>
</dbReference>
<comment type="caution">
    <text evidence="5">The sequence shown here is derived from an EMBL/GenBank/DDBJ whole genome shotgun (WGS) entry which is preliminary data.</text>
</comment>
<dbReference type="GO" id="GO:0003735">
    <property type="term" value="F:structural constituent of ribosome"/>
    <property type="evidence" value="ECO:0007669"/>
    <property type="project" value="InterPro"/>
</dbReference>
<evidence type="ECO:0000256" key="4">
    <source>
        <dbReference type="HAMAP-Rule" id="MF_00360"/>
    </source>
</evidence>
<dbReference type="Pfam" id="PF01250">
    <property type="entry name" value="Ribosomal_S6"/>
    <property type="match status" value="1"/>
</dbReference>
<dbReference type="GO" id="GO:0070181">
    <property type="term" value="F:small ribosomal subunit rRNA binding"/>
    <property type="evidence" value="ECO:0007669"/>
    <property type="project" value="TreeGrafter"/>
</dbReference>
<dbReference type="InterPro" id="IPR000529">
    <property type="entry name" value="Ribosomal_bS6"/>
</dbReference>
<proteinExistence type="inferred from homology"/>
<dbReference type="InterPro" id="IPR014717">
    <property type="entry name" value="Transl_elong_EF1B/ribsomal_bS6"/>
</dbReference>
<keyword evidence="4" id="KW-0699">rRNA-binding</keyword>
<dbReference type="Gene3D" id="3.30.70.60">
    <property type="match status" value="1"/>
</dbReference>
<dbReference type="EMBL" id="SKBU01000026">
    <property type="protein sequence ID" value="TCJ15310.1"/>
    <property type="molecule type" value="Genomic_DNA"/>
</dbReference>
<gene>
    <name evidence="4 5" type="primary">rpsF</name>
    <name evidence="5" type="ORF">E0L93_13060</name>
</gene>
<comment type="function">
    <text evidence="2 4">Binds together with bS18 to 16S ribosomal RNA.</text>
</comment>
<dbReference type="OrthoDB" id="9812702at2"/>